<dbReference type="Proteomes" id="UP000005868">
    <property type="component" value="Chromosome"/>
</dbReference>
<organism evidence="2 3">
    <name type="scientific">Thermovirga lienii (strain ATCC BAA-1197 / DSM 17291 / Cas60314)</name>
    <dbReference type="NCBI Taxonomy" id="580340"/>
    <lineage>
        <taxon>Bacteria</taxon>
        <taxon>Thermotogati</taxon>
        <taxon>Synergistota</taxon>
        <taxon>Synergistia</taxon>
        <taxon>Synergistales</taxon>
        <taxon>Thermovirgaceae</taxon>
        <taxon>Thermovirga</taxon>
    </lineage>
</organism>
<keyword evidence="1" id="KW-0812">Transmembrane</keyword>
<sequence>MPNLFAESSAHIYKILLILPIFFSIIATSWAARRSSSSIWRILFWGVLFVFFSISAIFLYKTEVWLAMGPIIPAALILGLLFKCKKQGGNIL</sequence>
<evidence type="ECO:0000313" key="3">
    <source>
        <dbReference type="Proteomes" id="UP000005868"/>
    </source>
</evidence>
<dbReference type="HOGENOM" id="CLU_2412214_0_0_0"/>
<reference evidence="3" key="1">
    <citation type="submission" date="2011-10" db="EMBL/GenBank/DDBJ databases">
        <title>The complete genome of chromosome of Thermovirga lienii DSM 17291.</title>
        <authorList>
            <consortium name="US DOE Joint Genome Institute (JGI-PGF)"/>
            <person name="Lucas S."/>
            <person name="Copeland A."/>
            <person name="Lapidus A."/>
            <person name="Glavina del Rio T."/>
            <person name="Dalin E."/>
            <person name="Tice H."/>
            <person name="Bruce D."/>
            <person name="Goodwin L."/>
            <person name="Pitluck S."/>
            <person name="Peters L."/>
            <person name="Mikhailova N."/>
            <person name="Saunders E."/>
            <person name="Kyrpides N."/>
            <person name="Mavromatis K."/>
            <person name="Ivanova N."/>
            <person name="Last F.I."/>
            <person name="Brettin T."/>
            <person name="Detter J.C."/>
            <person name="Han C."/>
            <person name="Larimer F."/>
            <person name="Land M."/>
            <person name="Hauser L."/>
            <person name="Markowitz V."/>
            <person name="Cheng J.-F."/>
            <person name="Hugenholtz P."/>
            <person name="Woyke T."/>
            <person name="Wu D."/>
            <person name="Spring S."/>
            <person name="Schroeder M."/>
            <person name="Brambilla E.-M."/>
            <person name="Klenk H.-P."/>
            <person name="Eisen J.A."/>
        </authorList>
    </citation>
    <scope>NUCLEOTIDE SEQUENCE [LARGE SCALE GENOMIC DNA]</scope>
    <source>
        <strain evidence="3">ATCC BAA-1197 / DSM 17291 / Cas60314</strain>
    </source>
</reference>
<feature type="transmembrane region" description="Helical" evidence="1">
    <location>
        <begin position="12"/>
        <end position="32"/>
    </location>
</feature>
<gene>
    <name evidence="2" type="ordered locus">Tlie_0766</name>
</gene>
<proteinExistence type="predicted"/>
<feature type="transmembrane region" description="Helical" evidence="1">
    <location>
        <begin position="39"/>
        <end position="58"/>
    </location>
</feature>
<name>G7V9E9_THELD</name>
<keyword evidence="3" id="KW-1185">Reference proteome</keyword>
<dbReference type="EMBL" id="CP003096">
    <property type="protein sequence ID" value="AER66499.1"/>
    <property type="molecule type" value="Genomic_DNA"/>
</dbReference>
<dbReference type="KEGG" id="tli:Tlie_0766"/>
<keyword evidence="1" id="KW-1133">Transmembrane helix</keyword>
<keyword evidence="1" id="KW-0472">Membrane</keyword>
<protein>
    <submittedName>
        <fullName evidence="2">Uncharacterized protein</fullName>
    </submittedName>
</protein>
<dbReference type="AlphaFoldDB" id="G7V9E9"/>
<reference evidence="2 3" key="2">
    <citation type="journal article" date="2012" name="Stand. Genomic Sci.">
        <title>Genome sequence of the moderately thermophilic, amino-acid-degrading and sulfur-reducing bacterium Thermovirga lienii type strain (Cas60314(T)).</title>
        <authorList>
            <person name="Goker M."/>
            <person name="Saunders E."/>
            <person name="Lapidus A."/>
            <person name="Nolan M."/>
            <person name="Lucas S."/>
            <person name="Hammon N."/>
            <person name="Deshpande S."/>
            <person name="Cheng J.F."/>
            <person name="Han C."/>
            <person name="Tapia R."/>
            <person name="Goodwin L.A."/>
            <person name="Pitluck S."/>
            <person name="Liolios K."/>
            <person name="Mavromatis K."/>
            <person name="Pagani I."/>
            <person name="Ivanova N."/>
            <person name="Mikhailova N."/>
            <person name="Pati A."/>
            <person name="Chen A."/>
            <person name="Palaniappan K."/>
            <person name="Land M."/>
            <person name="Chang Y.J."/>
            <person name="Jeffries C.D."/>
            <person name="Brambilla E.M."/>
            <person name="Rohde M."/>
            <person name="Spring S."/>
            <person name="Detter J.C."/>
            <person name="Woyke T."/>
            <person name="Bristow J."/>
            <person name="Eisen J.A."/>
            <person name="Markowitz V."/>
            <person name="Hugenholtz P."/>
            <person name="Kyrpides N.C."/>
            <person name="Klenk H.P."/>
        </authorList>
    </citation>
    <scope>NUCLEOTIDE SEQUENCE [LARGE SCALE GENOMIC DNA]</scope>
    <source>
        <strain evidence="3">ATCC BAA-1197 / DSM 17291 / Cas60314</strain>
    </source>
</reference>
<feature type="transmembrane region" description="Helical" evidence="1">
    <location>
        <begin position="64"/>
        <end position="82"/>
    </location>
</feature>
<evidence type="ECO:0000313" key="2">
    <source>
        <dbReference type="EMBL" id="AER66499.1"/>
    </source>
</evidence>
<accession>G7V9E9</accession>
<evidence type="ECO:0000256" key="1">
    <source>
        <dbReference type="SAM" id="Phobius"/>
    </source>
</evidence>